<evidence type="ECO:0000313" key="4">
    <source>
        <dbReference type="Proteomes" id="UP000008457"/>
    </source>
</evidence>
<name>F3ZX47_MAHA5</name>
<dbReference type="STRING" id="697281.Mahau_0279"/>
<proteinExistence type="predicted"/>
<dbReference type="eggNOG" id="COG2378">
    <property type="taxonomic scope" value="Bacteria"/>
</dbReference>
<dbReference type="Proteomes" id="UP000008457">
    <property type="component" value="Chromosome"/>
</dbReference>
<dbReference type="SUPFAM" id="SSF46785">
    <property type="entry name" value="Winged helix' DNA-binding domain"/>
    <property type="match status" value="1"/>
</dbReference>
<dbReference type="InterPro" id="IPR036388">
    <property type="entry name" value="WH-like_DNA-bd_sf"/>
</dbReference>
<evidence type="ECO:0000313" key="3">
    <source>
        <dbReference type="EMBL" id="AEE95496.1"/>
    </source>
</evidence>
<reference evidence="4" key="1">
    <citation type="submission" date="2010-11" db="EMBL/GenBank/DDBJ databases">
        <title>The complete genome of Mahella australiensis DSM 15567.</title>
        <authorList>
            <consortium name="US DOE Joint Genome Institute (JGI-PGF)"/>
            <person name="Lucas S."/>
            <person name="Copeland A."/>
            <person name="Lapidus A."/>
            <person name="Bruce D."/>
            <person name="Goodwin L."/>
            <person name="Pitluck S."/>
            <person name="Kyrpides N."/>
            <person name="Mavromatis K."/>
            <person name="Pagani I."/>
            <person name="Ivanova N."/>
            <person name="Teshima H."/>
            <person name="Brettin T."/>
            <person name="Detter J.C."/>
            <person name="Han C."/>
            <person name="Tapia R."/>
            <person name="Land M."/>
            <person name="Hauser L."/>
            <person name="Markowitz V."/>
            <person name="Cheng J.-F."/>
            <person name="Hugenholtz P."/>
            <person name="Woyke T."/>
            <person name="Wu D."/>
            <person name="Spring S."/>
            <person name="Pukall R."/>
            <person name="Steenblock K."/>
            <person name="Schneider S."/>
            <person name="Klenk H.-P."/>
            <person name="Eisen J.A."/>
        </authorList>
    </citation>
    <scope>NUCLEOTIDE SEQUENCE [LARGE SCALE GENOMIC DNA]</scope>
    <source>
        <strain evidence="4">DSM 15567 / CIP 107919 / 50-1 BON</strain>
    </source>
</reference>
<protein>
    <submittedName>
        <fullName evidence="3">Uncharacterized protein</fullName>
    </submittedName>
</protein>
<keyword evidence="4" id="KW-1185">Reference proteome</keyword>
<dbReference type="RefSeq" id="WP_013779929.1">
    <property type="nucleotide sequence ID" value="NC_015520.1"/>
</dbReference>
<evidence type="ECO:0000259" key="2">
    <source>
        <dbReference type="Pfam" id="PF25583"/>
    </source>
</evidence>
<dbReference type="AlphaFoldDB" id="F3ZX47"/>
<dbReference type="PANTHER" id="PTHR34580">
    <property type="match status" value="1"/>
</dbReference>
<feature type="domain" description="WYL" evidence="1">
    <location>
        <begin position="157"/>
        <end position="222"/>
    </location>
</feature>
<accession>F3ZX47</accession>
<dbReference type="Pfam" id="PF13280">
    <property type="entry name" value="WYL"/>
    <property type="match status" value="1"/>
</dbReference>
<feature type="domain" description="WCX" evidence="2">
    <location>
        <begin position="254"/>
        <end position="327"/>
    </location>
</feature>
<dbReference type="InterPro" id="IPR051534">
    <property type="entry name" value="CBASS_pafABC_assoc_protein"/>
</dbReference>
<dbReference type="KEGG" id="mas:Mahau_0279"/>
<dbReference type="InterPro" id="IPR036390">
    <property type="entry name" value="WH_DNA-bd_sf"/>
</dbReference>
<reference evidence="3 4" key="2">
    <citation type="journal article" date="2011" name="Stand. Genomic Sci.">
        <title>Complete genome sequence of Mahella australiensis type strain (50-1 BON).</title>
        <authorList>
            <person name="Sikorski J."/>
            <person name="Teshima H."/>
            <person name="Nolan M."/>
            <person name="Lucas S."/>
            <person name="Hammon N."/>
            <person name="Deshpande S."/>
            <person name="Cheng J.F."/>
            <person name="Pitluck S."/>
            <person name="Liolios K."/>
            <person name="Pagani I."/>
            <person name="Ivanova N."/>
            <person name="Huntemann M."/>
            <person name="Mavromatis K."/>
            <person name="Ovchinikova G."/>
            <person name="Pati A."/>
            <person name="Tapia R."/>
            <person name="Han C."/>
            <person name="Goodwin L."/>
            <person name="Chen A."/>
            <person name="Palaniappan K."/>
            <person name="Land M."/>
            <person name="Hauser L."/>
            <person name="Ngatchou-Djao O.D."/>
            <person name="Rohde M."/>
            <person name="Pukall R."/>
            <person name="Spring S."/>
            <person name="Abt B."/>
            <person name="Goker M."/>
            <person name="Detter J.C."/>
            <person name="Woyke T."/>
            <person name="Bristow J."/>
            <person name="Markowitz V."/>
            <person name="Hugenholtz P."/>
            <person name="Eisen J.A."/>
            <person name="Kyrpides N.C."/>
            <person name="Klenk H.P."/>
            <person name="Lapidus A."/>
        </authorList>
    </citation>
    <scope>NUCLEOTIDE SEQUENCE [LARGE SCALE GENOMIC DNA]</scope>
    <source>
        <strain evidence="4">DSM 15567 / CIP 107919 / 50-1 BON</strain>
    </source>
</reference>
<dbReference type="EMBL" id="CP002360">
    <property type="protein sequence ID" value="AEE95496.1"/>
    <property type="molecule type" value="Genomic_DNA"/>
</dbReference>
<evidence type="ECO:0000259" key="1">
    <source>
        <dbReference type="Pfam" id="PF13280"/>
    </source>
</evidence>
<dbReference type="InterPro" id="IPR026881">
    <property type="entry name" value="WYL_dom"/>
</dbReference>
<dbReference type="Gene3D" id="1.10.10.10">
    <property type="entry name" value="Winged helix-like DNA-binding domain superfamily/Winged helix DNA-binding domain"/>
    <property type="match status" value="1"/>
</dbReference>
<organism evidence="3 4">
    <name type="scientific">Mahella australiensis (strain DSM 15567 / CIP 107919 / 50-1 BON)</name>
    <dbReference type="NCBI Taxonomy" id="697281"/>
    <lineage>
        <taxon>Bacteria</taxon>
        <taxon>Bacillati</taxon>
        <taxon>Bacillota</taxon>
        <taxon>Clostridia</taxon>
        <taxon>Thermoanaerobacterales</taxon>
        <taxon>Thermoanaerobacterales Family IV. Incertae Sedis</taxon>
        <taxon>Mahella</taxon>
    </lineage>
</organism>
<dbReference type="InterPro" id="IPR057727">
    <property type="entry name" value="WCX_dom"/>
</dbReference>
<dbReference type="Pfam" id="PF25583">
    <property type="entry name" value="WCX"/>
    <property type="match status" value="1"/>
</dbReference>
<gene>
    <name evidence="3" type="ordered locus">Mahau_0279</name>
</gene>
<dbReference type="OrthoDB" id="9767131at2"/>
<dbReference type="HOGENOM" id="CLU_041141_4_1_9"/>
<dbReference type="PROSITE" id="PS52050">
    <property type="entry name" value="WYL"/>
    <property type="match status" value="1"/>
</dbReference>
<sequence>MPKNTDQKQIERQWYIIKLLAQNPNGYSQTELTEKVNRAGYTVTRATIMNDMDDLSEVGFIYQDGSDARPIYKLFKDGIFNIHNLDLDIDELLGLYFLREIAKPFSNSVMGEDAYKIVDRIINSMPVPNKKFMQQVASYFKVDLNDLSSDHIISDAIMNLLQKAADDHCTVKMRYYSFTSDEESVREIDPYLLFFKNGNYYIVGYCHKSNEIREFRVDRIKWIDMLDEHFEVDPNFSYEQYTDYVWNILKGNQHYTVEVRFVNKGARLVCEYEQRKADKLIKQPDGSVVFVKTVSNLEEIGRWVLSYGSDAVVLKPKQLADIIKERAMGICRCYQ</sequence>
<dbReference type="PANTHER" id="PTHR34580:SF1">
    <property type="entry name" value="PROTEIN PAFC"/>
    <property type="match status" value="1"/>
</dbReference>